<dbReference type="InterPro" id="IPR054722">
    <property type="entry name" value="PolX-like_BBD"/>
</dbReference>
<dbReference type="Pfam" id="PF22936">
    <property type="entry name" value="Pol_BBD"/>
    <property type="match status" value="1"/>
</dbReference>
<dbReference type="AlphaFoldDB" id="A0A1M3T797"/>
<evidence type="ECO:0000313" key="2">
    <source>
        <dbReference type="EMBL" id="OJZ82622.1"/>
    </source>
</evidence>
<feature type="domain" description="Retrovirus-related Pol polyprotein from transposon TNT 1-94-like beta-barrel" evidence="1">
    <location>
        <begin position="73"/>
        <end position="145"/>
    </location>
</feature>
<dbReference type="VEuPathDB" id="FungiDB:ASPFODRAFT_210455"/>
<gene>
    <name evidence="2" type="ORF">ASPFODRAFT_210455</name>
</gene>
<dbReference type="EMBL" id="KV878247">
    <property type="protein sequence ID" value="OJZ82622.1"/>
    <property type="molecule type" value="Genomic_DNA"/>
</dbReference>
<organism evidence="2 3">
    <name type="scientific">Aspergillus luchuensis (strain CBS 106.47)</name>
    <dbReference type="NCBI Taxonomy" id="1137211"/>
    <lineage>
        <taxon>Eukaryota</taxon>
        <taxon>Fungi</taxon>
        <taxon>Dikarya</taxon>
        <taxon>Ascomycota</taxon>
        <taxon>Pezizomycotina</taxon>
        <taxon>Eurotiomycetes</taxon>
        <taxon>Eurotiomycetidae</taxon>
        <taxon>Eurotiales</taxon>
        <taxon>Aspergillaceae</taxon>
        <taxon>Aspergillus</taxon>
        <taxon>Aspergillus subgen. Circumdati</taxon>
    </lineage>
</organism>
<reference evidence="3" key="1">
    <citation type="journal article" date="2017" name="Genome Biol.">
        <title>Comparative genomics reveals high biological diversity and specific adaptations in the industrially and medically important fungal genus Aspergillus.</title>
        <authorList>
            <person name="de Vries R.P."/>
            <person name="Riley R."/>
            <person name="Wiebenga A."/>
            <person name="Aguilar-Osorio G."/>
            <person name="Amillis S."/>
            <person name="Uchima C.A."/>
            <person name="Anderluh G."/>
            <person name="Asadollahi M."/>
            <person name="Askin M."/>
            <person name="Barry K."/>
            <person name="Battaglia E."/>
            <person name="Bayram O."/>
            <person name="Benocci T."/>
            <person name="Braus-Stromeyer S.A."/>
            <person name="Caldana C."/>
            <person name="Canovas D."/>
            <person name="Cerqueira G.C."/>
            <person name="Chen F."/>
            <person name="Chen W."/>
            <person name="Choi C."/>
            <person name="Clum A."/>
            <person name="Dos Santos R.A."/>
            <person name="Damasio A.R."/>
            <person name="Diallinas G."/>
            <person name="Emri T."/>
            <person name="Fekete E."/>
            <person name="Flipphi M."/>
            <person name="Freyberg S."/>
            <person name="Gallo A."/>
            <person name="Gournas C."/>
            <person name="Habgood R."/>
            <person name="Hainaut M."/>
            <person name="Harispe M.L."/>
            <person name="Henrissat B."/>
            <person name="Hilden K.S."/>
            <person name="Hope R."/>
            <person name="Hossain A."/>
            <person name="Karabika E."/>
            <person name="Karaffa L."/>
            <person name="Karanyi Z."/>
            <person name="Krasevec N."/>
            <person name="Kuo A."/>
            <person name="Kusch H."/>
            <person name="LaButti K."/>
            <person name="Lagendijk E.L."/>
            <person name="Lapidus A."/>
            <person name="Levasseur A."/>
            <person name="Lindquist E."/>
            <person name="Lipzen A."/>
            <person name="Logrieco A.F."/>
            <person name="MacCabe A."/>
            <person name="Maekelae M.R."/>
            <person name="Malavazi I."/>
            <person name="Melin P."/>
            <person name="Meyer V."/>
            <person name="Mielnichuk N."/>
            <person name="Miskei M."/>
            <person name="Molnar A.P."/>
            <person name="Mule G."/>
            <person name="Ngan C.Y."/>
            <person name="Orejas M."/>
            <person name="Orosz E."/>
            <person name="Ouedraogo J.P."/>
            <person name="Overkamp K.M."/>
            <person name="Park H.-S."/>
            <person name="Perrone G."/>
            <person name="Piumi F."/>
            <person name="Punt P.J."/>
            <person name="Ram A.F."/>
            <person name="Ramon A."/>
            <person name="Rauscher S."/>
            <person name="Record E."/>
            <person name="Riano-Pachon D.M."/>
            <person name="Robert V."/>
            <person name="Roehrig J."/>
            <person name="Ruller R."/>
            <person name="Salamov A."/>
            <person name="Salih N.S."/>
            <person name="Samson R.A."/>
            <person name="Sandor E."/>
            <person name="Sanguinetti M."/>
            <person name="Schuetze T."/>
            <person name="Sepcic K."/>
            <person name="Shelest E."/>
            <person name="Sherlock G."/>
            <person name="Sophianopoulou V."/>
            <person name="Squina F.M."/>
            <person name="Sun H."/>
            <person name="Susca A."/>
            <person name="Todd R.B."/>
            <person name="Tsang A."/>
            <person name="Unkles S.E."/>
            <person name="van de Wiele N."/>
            <person name="van Rossen-Uffink D."/>
            <person name="Oliveira J.V."/>
            <person name="Vesth T.C."/>
            <person name="Visser J."/>
            <person name="Yu J.-H."/>
            <person name="Zhou M."/>
            <person name="Andersen M.R."/>
            <person name="Archer D.B."/>
            <person name="Baker S.E."/>
            <person name="Benoit I."/>
            <person name="Brakhage A.A."/>
            <person name="Braus G.H."/>
            <person name="Fischer R."/>
            <person name="Frisvad J.C."/>
            <person name="Goldman G.H."/>
            <person name="Houbraken J."/>
            <person name="Oakley B."/>
            <person name="Pocsi I."/>
            <person name="Scazzocchio C."/>
            <person name="Seiboth B."/>
            <person name="vanKuyk P.A."/>
            <person name="Wortman J."/>
            <person name="Dyer P.S."/>
            <person name="Grigoriev I.V."/>
        </authorList>
    </citation>
    <scope>NUCLEOTIDE SEQUENCE [LARGE SCALE GENOMIC DNA]</scope>
    <source>
        <strain evidence="3">CBS 106.47</strain>
    </source>
</reference>
<name>A0A1M3T797_ASPLC</name>
<evidence type="ECO:0000313" key="3">
    <source>
        <dbReference type="Proteomes" id="UP000184063"/>
    </source>
</evidence>
<sequence length="145" mass="16047">MAMLNVQFLCYGCRYSESDRSSKLKRGIDLGKEHLISQEHSENEAAASHSNLVLSNHIPSMMATQTFTIRDAWIVDSGCAQHVCNSASRFIQMDKYHGLPLRSVDASTTPSGVGTVNILCNARGRRKWLVLDNVLYVPSAHANLI</sequence>
<proteinExistence type="predicted"/>
<protein>
    <recommendedName>
        <fullName evidence="1">Retrovirus-related Pol polyprotein from transposon TNT 1-94-like beta-barrel domain-containing protein</fullName>
    </recommendedName>
</protein>
<dbReference type="Proteomes" id="UP000184063">
    <property type="component" value="Unassembled WGS sequence"/>
</dbReference>
<accession>A0A1M3T797</accession>
<evidence type="ECO:0000259" key="1">
    <source>
        <dbReference type="Pfam" id="PF22936"/>
    </source>
</evidence>